<sequence>MILSLAPMEGITGHVFRAAHAECFGALDRYYSPFIRPPRVGSGFGKRDLRELCPGENPDPRLVPQLLTRDADEFVWAARLLAKMGFGEVNLNLGCPSRTVTSRGKGAGFLGDPDGLDAFLGKVTEESPIPVSVKTRLGIASVDEYERILDIYCRYPLAELIVHPRLLEDGYGGTPRWQAFGETLARAPFPVTYNGDMFSLDDINALERAFPDASRVMLGRGILANPALGRMARGGHAVTIDELEGFHDLLFEGYEDEMGGNAVLRMKEWWSYVQYAFEDPVSVWRTIRKVRKVEQYVTAAAAVFERGRLADEASYRRRGSLA</sequence>
<keyword evidence="5" id="KW-0521">NADP</keyword>
<evidence type="ECO:0000256" key="8">
    <source>
        <dbReference type="PIRSR" id="PIRSR006621-1"/>
    </source>
</evidence>
<feature type="domain" description="DUS-like FMN-binding" evidence="10">
    <location>
        <begin position="5"/>
        <end position="229"/>
    </location>
</feature>
<comment type="similarity">
    <text evidence="7">Belongs to the dus family.</text>
</comment>
<accession>A0A6N7XF36</accession>
<dbReference type="RefSeq" id="WP_154435572.1">
    <property type="nucleotide sequence ID" value="NZ_VUNC01000005.1"/>
</dbReference>
<gene>
    <name evidence="11" type="ORF">FYJ68_07460</name>
</gene>
<dbReference type="GO" id="GO:0050660">
    <property type="term" value="F:flavin adenine dinucleotide binding"/>
    <property type="evidence" value="ECO:0007669"/>
    <property type="project" value="InterPro"/>
</dbReference>
<dbReference type="Proteomes" id="UP000469325">
    <property type="component" value="Unassembled WGS sequence"/>
</dbReference>
<dbReference type="PANTHER" id="PTHR45846">
    <property type="entry name" value="TRNA-DIHYDROURIDINE(47) SYNTHASE [NAD(P)(+)]-LIKE"/>
    <property type="match status" value="1"/>
</dbReference>
<dbReference type="CDD" id="cd02801">
    <property type="entry name" value="DUS_like_FMN"/>
    <property type="match status" value="1"/>
</dbReference>
<dbReference type="InterPro" id="IPR035587">
    <property type="entry name" value="DUS-like_FMN-bd"/>
</dbReference>
<evidence type="ECO:0000256" key="4">
    <source>
        <dbReference type="ARBA" id="ARBA00022694"/>
    </source>
</evidence>
<reference evidence="11 12" key="1">
    <citation type="submission" date="2019-08" db="EMBL/GenBank/DDBJ databases">
        <title>In-depth cultivation of the pig gut microbiome towards novel bacterial diversity and tailored functional studies.</title>
        <authorList>
            <person name="Wylensek D."/>
            <person name="Hitch T.C.A."/>
            <person name="Clavel T."/>
        </authorList>
    </citation>
    <scope>NUCLEOTIDE SEQUENCE [LARGE SCALE GENOMIC DNA]</scope>
    <source>
        <strain evidence="11 12">CA-Schmier-601-WT-1</strain>
    </source>
</reference>
<proteinExistence type="inferred from homology"/>
<dbReference type="SUPFAM" id="SSF51395">
    <property type="entry name" value="FMN-linked oxidoreductases"/>
    <property type="match status" value="1"/>
</dbReference>
<dbReference type="GO" id="GO:0017150">
    <property type="term" value="F:tRNA dihydrouridine synthase activity"/>
    <property type="evidence" value="ECO:0007669"/>
    <property type="project" value="InterPro"/>
</dbReference>
<evidence type="ECO:0000256" key="2">
    <source>
        <dbReference type="ARBA" id="ARBA00022630"/>
    </source>
</evidence>
<dbReference type="GO" id="GO:0003723">
    <property type="term" value="F:RNA binding"/>
    <property type="evidence" value="ECO:0007669"/>
    <property type="project" value="TreeGrafter"/>
</dbReference>
<comment type="function">
    <text evidence="7">Catalyzes the synthesis of 5,6-dihydrouridine (D), a modified base found in the D-loop of most tRNAs, via the reduction of the C5-C6 double bond in target uridines.</text>
</comment>
<organism evidence="11 12">
    <name type="scientific">Olsenella porci</name>
    <dbReference type="NCBI Taxonomy" id="2652279"/>
    <lineage>
        <taxon>Bacteria</taxon>
        <taxon>Bacillati</taxon>
        <taxon>Actinomycetota</taxon>
        <taxon>Coriobacteriia</taxon>
        <taxon>Coriobacteriales</taxon>
        <taxon>Atopobiaceae</taxon>
        <taxon>Olsenella</taxon>
    </lineage>
</organism>
<dbReference type="PANTHER" id="PTHR45846:SF1">
    <property type="entry name" value="TRNA-DIHYDROURIDINE(47) SYNTHASE [NAD(P)(+)]-LIKE"/>
    <property type="match status" value="1"/>
</dbReference>
<keyword evidence="3 7" id="KW-0288">FMN</keyword>
<comment type="caution">
    <text evidence="11">The sequence shown here is derived from an EMBL/GenBank/DDBJ whole genome shotgun (WGS) entry which is preliminary data.</text>
</comment>
<evidence type="ECO:0000259" key="10">
    <source>
        <dbReference type="Pfam" id="PF01207"/>
    </source>
</evidence>
<feature type="binding site" evidence="9">
    <location>
        <begin position="219"/>
        <end position="220"/>
    </location>
    <ligand>
        <name>FMN</name>
        <dbReference type="ChEBI" id="CHEBI:58210"/>
    </ligand>
</feature>
<keyword evidence="2 7" id="KW-0285">Flavoprotein</keyword>
<feature type="binding site" evidence="9">
    <location>
        <position position="134"/>
    </location>
    <ligand>
        <name>FMN</name>
        <dbReference type="ChEBI" id="CHEBI:58210"/>
    </ligand>
</feature>
<dbReference type="EMBL" id="VUNC01000005">
    <property type="protein sequence ID" value="MST72943.1"/>
    <property type="molecule type" value="Genomic_DNA"/>
</dbReference>
<evidence type="ECO:0000313" key="11">
    <source>
        <dbReference type="EMBL" id="MST72943.1"/>
    </source>
</evidence>
<name>A0A6N7XF36_9ACTN</name>
<evidence type="ECO:0000256" key="6">
    <source>
        <dbReference type="ARBA" id="ARBA00023002"/>
    </source>
</evidence>
<feature type="binding site" evidence="9">
    <location>
        <position position="163"/>
    </location>
    <ligand>
        <name>FMN</name>
        <dbReference type="ChEBI" id="CHEBI:58210"/>
    </ligand>
</feature>
<evidence type="ECO:0000256" key="5">
    <source>
        <dbReference type="ARBA" id="ARBA00022857"/>
    </source>
</evidence>
<keyword evidence="4 7" id="KW-0819">tRNA processing</keyword>
<dbReference type="PIRSF" id="PIRSF006621">
    <property type="entry name" value="Dus"/>
    <property type="match status" value="1"/>
</dbReference>
<protein>
    <recommendedName>
        <fullName evidence="7">tRNA-dihydrouridine synthase</fullName>
        <ecNumber evidence="7">1.3.1.-</ecNumber>
    </recommendedName>
</protein>
<dbReference type="PROSITE" id="PS01136">
    <property type="entry name" value="UPF0034"/>
    <property type="match status" value="1"/>
</dbReference>
<evidence type="ECO:0000256" key="7">
    <source>
        <dbReference type="PIRNR" id="PIRNR006621"/>
    </source>
</evidence>
<keyword evidence="12" id="KW-1185">Reference proteome</keyword>
<evidence type="ECO:0000313" key="12">
    <source>
        <dbReference type="Proteomes" id="UP000469325"/>
    </source>
</evidence>
<keyword evidence="9" id="KW-0547">Nucleotide-binding</keyword>
<evidence type="ECO:0000256" key="9">
    <source>
        <dbReference type="PIRSR" id="PIRSR006621-2"/>
    </source>
</evidence>
<feature type="active site" description="Proton donor" evidence="8">
    <location>
        <position position="95"/>
    </location>
</feature>
<comment type="cofactor">
    <cofactor evidence="1 7 9">
        <name>FMN</name>
        <dbReference type="ChEBI" id="CHEBI:58210"/>
    </cofactor>
</comment>
<keyword evidence="6 7" id="KW-0560">Oxidoreductase</keyword>
<evidence type="ECO:0000256" key="1">
    <source>
        <dbReference type="ARBA" id="ARBA00001917"/>
    </source>
</evidence>
<evidence type="ECO:0000256" key="3">
    <source>
        <dbReference type="ARBA" id="ARBA00022643"/>
    </source>
</evidence>
<dbReference type="InterPro" id="IPR018517">
    <property type="entry name" value="tRNA_hU_synthase_CS"/>
</dbReference>
<dbReference type="InterPro" id="IPR001269">
    <property type="entry name" value="DUS_fam"/>
</dbReference>
<feature type="binding site" evidence="9">
    <location>
        <position position="65"/>
    </location>
    <ligand>
        <name>FMN</name>
        <dbReference type="ChEBI" id="CHEBI:58210"/>
    </ligand>
</feature>
<dbReference type="InterPro" id="IPR013785">
    <property type="entry name" value="Aldolase_TIM"/>
</dbReference>
<dbReference type="Pfam" id="PF01207">
    <property type="entry name" value="Dus"/>
    <property type="match status" value="1"/>
</dbReference>
<dbReference type="Gene3D" id="3.20.20.70">
    <property type="entry name" value="Aldolase class I"/>
    <property type="match status" value="1"/>
</dbReference>
<dbReference type="EC" id="1.3.1.-" evidence="7"/>
<dbReference type="AlphaFoldDB" id="A0A6N7XF36"/>